<organism evidence="1 2">
    <name type="scientific">Aureobasidium pullulans</name>
    <name type="common">Black yeast</name>
    <name type="synonym">Pullularia pullulans</name>
    <dbReference type="NCBI Taxonomy" id="5580"/>
    <lineage>
        <taxon>Eukaryota</taxon>
        <taxon>Fungi</taxon>
        <taxon>Dikarya</taxon>
        <taxon>Ascomycota</taxon>
        <taxon>Pezizomycotina</taxon>
        <taxon>Dothideomycetes</taxon>
        <taxon>Dothideomycetidae</taxon>
        <taxon>Dothideales</taxon>
        <taxon>Saccotheciaceae</taxon>
        <taxon>Aureobasidium</taxon>
    </lineage>
</organism>
<evidence type="ECO:0000313" key="2">
    <source>
        <dbReference type="Proteomes" id="UP000308953"/>
    </source>
</evidence>
<proteinExistence type="predicted"/>
<gene>
    <name evidence="1" type="ORF">D6D10_02716</name>
</gene>
<comment type="caution">
    <text evidence="1">The sequence shown here is derived from an EMBL/GenBank/DDBJ whole genome shotgun (WGS) entry which is preliminary data.</text>
</comment>
<name>A0A4S9F4P1_AURPU</name>
<evidence type="ECO:0000313" key="1">
    <source>
        <dbReference type="EMBL" id="THX41433.1"/>
    </source>
</evidence>
<accession>A0A4S9F4P1</accession>
<dbReference type="EMBL" id="QZAV01000034">
    <property type="protein sequence ID" value="THX41433.1"/>
    <property type="molecule type" value="Genomic_DNA"/>
</dbReference>
<dbReference type="AlphaFoldDB" id="A0A4S9F4P1"/>
<reference evidence="1 2" key="1">
    <citation type="submission" date="2018-10" db="EMBL/GenBank/DDBJ databases">
        <title>Fifty Aureobasidium pullulans genomes reveal a recombining polyextremotolerant generalist.</title>
        <authorList>
            <person name="Gostincar C."/>
            <person name="Turk M."/>
            <person name="Zajc J."/>
            <person name="Gunde-Cimerman N."/>
        </authorList>
    </citation>
    <scope>NUCLEOTIDE SEQUENCE [LARGE SCALE GENOMIC DNA]</scope>
    <source>
        <strain evidence="1 2">EXF-9785</strain>
    </source>
</reference>
<dbReference type="Proteomes" id="UP000308953">
    <property type="component" value="Unassembled WGS sequence"/>
</dbReference>
<protein>
    <submittedName>
        <fullName evidence="1">Uncharacterized protein</fullName>
    </submittedName>
</protein>
<sequence>MSDNEAIKATAAKDADETYTSHFSDFVSSCGQVGGEVAWATIAELLDRYNVPVLYRVYAHMRLAHRERQMHEFALELYSDSKITVAFDRTVLAHGPSNRLYHAEKAVEHAEWDVRNFGDRCGGLELIALARRTLEDLLESEPICHTEQGITGHDGN</sequence>